<evidence type="ECO:0000256" key="1">
    <source>
        <dbReference type="SAM" id="MobiDB-lite"/>
    </source>
</evidence>
<protein>
    <submittedName>
        <fullName evidence="2">Uncharacterized protein</fullName>
    </submittedName>
</protein>
<feature type="region of interest" description="Disordered" evidence="1">
    <location>
        <begin position="53"/>
        <end position="92"/>
    </location>
</feature>
<dbReference type="PANTHER" id="PTHR21740">
    <property type="entry name" value="NCK-ASSOCIATED PROTEIN 5"/>
    <property type="match status" value="1"/>
</dbReference>
<dbReference type="GO" id="GO:0007019">
    <property type="term" value="P:microtubule depolymerization"/>
    <property type="evidence" value="ECO:0007669"/>
    <property type="project" value="TreeGrafter"/>
</dbReference>
<name>A0A8T2PB28_9TELE</name>
<dbReference type="AlphaFoldDB" id="A0A8T2PB28"/>
<evidence type="ECO:0000313" key="2">
    <source>
        <dbReference type="EMBL" id="KAG9349745.1"/>
    </source>
</evidence>
<gene>
    <name evidence="2" type="ORF">JZ751_028193</name>
</gene>
<evidence type="ECO:0000313" key="3">
    <source>
        <dbReference type="Proteomes" id="UP000824540"/>
    </source>
</evidence>
<dbReference type="GO" id="GO:0001578">
    <property type="term" value="P:microtubule bundle formation"/>
    <property type="evidence" value="ECO:0007669"/>
    <property type="project" value="TreeGrafter"/>
</dbReference>
<organism evidence="2 3">
    <name type="scientific">Albula glossodonta</name>
    <name type="common">roundjaw bonefish</name>
    <dbReference type="NCBI Taxonomy" id="121402"/>
    <lineage>
        <taxon>Eukaryota</taxon>
        <taxon>Metazoa</taxon>
        <taxon>Chordata</taxon>
        <taxon>Craniata</taxon>
        <taxon>Vertebrata</taxon>
        <taxon>Euteleostomi</taxon>
        <taxon>Actinopterygii</taxon>
        <taxon>Neopterygii</taxon>
        <taxon>Teleostei</taxon>
        <taxon>Albuliformes</taxon>
        <taxon>Albulidae</taxon>
        <taxon>Albula</taxon>
    </lineage>
</organism>
<dbReference type="Proteomes" id="UP000824540">
    <property type="component" value="Unassembled WGS sequence"/>
</dbReference>
<dbReference type="EMBL" id="JAFBMS010000009">
    <property type="protein sequence ID" value="KAG9349745.1"/>
    <property type="molecule type" value="Genomic_DNA"/>
</dbReference>
<reference evidence="2" key="1">
    <citation type="thesis" date="2021" institute="BYU ScholarsArchive" country="Provo, UT, USA">
        <title>Applications of and Algorithms for Genome Assembly and Genomic Analyses with an Emphasis on Marine Teleosts.</title>
        <authorList>
            <person name="Pickett B.D."/>
        </authorList>
    </citation>
    <scope>NUCLEOTIDE SEQUENCE</scope>
    <source>
        <strain evidence="2">HI-2016</strain>
    </source>
</reference>
<dbReference type="PANTHER" id="PTHR21740:SF0">
    <property type="entry name" value="NCK-ASSOCIATED PROTEIN 5"/>
    <property type="match status" value="1"/>
</dbReference>
<sequence>MQMFLITDFDPSNLLCKRLEKMNEHDEMSSEKKNTGFLGVSLESLNKLNSNSGGSIRLDGRRSSIEKPLREQVELGRTDEASSSCSEKPGVDNLGSLSDSLYDSFSSCASQGSNDLGPYRNAGGVLFSVCESPVSLIEGDLWDEWHNFHTPSPFISSAVTTSN</sequence>
<accession>A0A8T2PB28</accession>
<dbReference type="InterPro" id="IPR026163">
    <property type="entry name" value="Nckap5l"/>
</dbReference>
<proteinExistence type="predicted"/>
<dbReference type="GO" id="GO:0035371">
    <property type="term" value="C:microtubule plus-end"/>
    <property type="evidence" value="ECO:0007669"/>
    <property type="project" value="TreeGrafter"/>
</dbReference>
<feature type="compositionally biased region" description="Basic and acidic residues" evidence="1">
    <location>
        <begin position="58"/>
        <end position="80"/>
    </location>
</feature>
<keyword evidence="3" id="KW-1185">Reference proteome</keyword>
<comment type="caution">
    <text evidence="2">The sequence shown here is derived from an EMBL/GenBank/DDBJ whole genome shotgun (WGS) entry which is preliminary data.</text>
</comment>